<keyword evidence="3" id="KW-1185">Reference proteome</keyword>
<evidence type="ECO:0000256" key="1">
    <source>
        <dbReference type="SAM" id="MobiDB-lite"/>
    </source>
</evidence>
<gene>
    <name evidence="2" type="ORF">N0V83_010187</name>
</gene>
<protein>
    <recommendedName>
        <fullName evidence="4">F-box domain-containing protein</fullName>
    </recommendedName>
</protein>
<evidence type="ECO:0000313" key="3">
    <source>
        <dbReference type="Proteomes" id="UP001140560"/>
    </source>
</evidence>
<comment type="caution">
    <text evidence="2">The sequence shown here is derived from an EMBL/GenBank/DDBJ whole genome shotgun (WGS) entry which is preliminary data.</text>
</comment>
<dbReference type="Proteomes" id="UP001140560">
    <property type="component" value="Unassembled WGS sequence"/>
</dbReference>
<proteinExistence type="predicted"/>
<evidence type="ECO:0008006" key="4">
    <source>
        <dbReference type="Google" id="ProtNLM"/>
    </source>
</evidence>
<name>A0A9W8Y0D4_9PLEO</name>
<evidence type="ECO:0000313" key="2">
    <source>
        <dbReference type="EMBL" id="KAJ4363067.1"/>
    </source>
</evidence>
<dbReference type="EMBL" id="JAPEUY010000020">
    <property type="protein sequence ID" value="KAJ4363067.1"/>
    <property type="molecule type" value="Genomic_DNA"/>
</dbReference>
<dbReference type="InterPro" id="IPR038883">
    <property type="entry name" value="AN11006-like"/>
</dbReference>
<feature type="region of interest" description="Disordered" evidence="1">
    <location>
        <begin position="1"/>
        <end position="20"/>
    </location>
</feature>
<accession>A0A9W8Y0D4</accession>
<organism evidence="2 3">
    <name type="scientific">Neocucurbitaria cava</name>
    <dbReference type="NCBI Taxonomy" id="798079"/>
    <lineage>
        <taxon>Eukaryota</taxon>
        <taxon>Fungi</taxon>
        <taxon>Dikarya</taxon>
        <taxon>Ascomycota</taxon>
        <taxon>Pezizomycotina</taxon>
        <taxon>Dothideomycetes</taxon>
        <taxon>Pleosporomycetidae</taxon>
        <taxon>Pleosporales</taxon>
        <taxon>Pleosporineae</taxon>
        <taxon>Cucurbitariaceae</taxon>
        <taxon>Neocucurbitaria</taxon>
    </lineage>
</organism>
<dbReference type="OrthoDB" id="5413827at2759"/>
<dbReference type="PANTHER" id="PTHR42085">
    <property type="entry name" value="F-BOX DOMAIN-CONTAINING PROTEIN"/>
    <property type="match status" value="1"/>
</dbReference>
<dbReference type="PANTHER" id="PTHR42085:SF2">
    <property type="entry name" value="F-BOX DOMAIN-CONTAINING PROTEIN"/>
    <property type="match status" value="1"/>
</dbReference>
<reference evidence="2" key="1">
    <citation type="submission" date="2022-10" db="EMBL/GenBank/DDBJ databases">
        <title>Tapping the CABI collections for fungal endophytes: first genome assemblies for Collariella, Neodidymelliopsis, Ascochyta clinopodiicola, Didymella pomorum, Didymosphaeria variabile, Neocosmospora piperis and Neocucurbitaria cava.</title>
        <authorList>
            <person name="Hill R."/>
        </authorList>
    </citation>
    <scope>NUCLEOTIDE SEQUENCE</scope>
    <source>
        <strain evidence="2">IMI 356814</strain>
    </source>
</reference>
<sequence length="367" mass="41932">MTTGITPLPGSDPDLDFTSSNDDDEVEFLREMCMGKEVVPISDDGEDDSQPNSINPAWISGKAFRLLDLPAELRVHIYQFLLPHNLTISFRSLLLRGNALRWIIFVQPKSEDVSTYPPSFLYQVDGPVFCTHPSVHTQLLLVNKFVSNEASAVLYGSNTYKFGVDGLPHYPISLQSPLIFGPLGTDVHLPLLRNLRSIHINVRLDQHGRWTVIRQRARLDYFVKILKEYADDENKKSLLQELKIELKPPTSNGRVGVLPPTTEIEQYMFSLESLASLRGIKHVEVIGPLDWFAQCLRLCIQGKGGDVQEVEWPLVKIQRRRGLTRQKKDAWVTTRKWYQPMLNWKEFAERNGIPLPEDVDKFWAAND</sequence>
<dbReference type="AlphaFoldDB" id="A0A9W8Y0D4"/>